<dbReference type="PANTHER" id="PTHR30408">
    <property type="entry name" value="TYPE-1 RESTRICTION ENZYME ECOKI SPECIFICITY PROTEIN"/>
    <property type="match status" value="1"/>
</dbReference>
<keyword evidence="5" id="KW-0255">Endonuclease</keyword>
<evidence type="ECO:0000313" key="5">
    <source>
        <dbReference type="EMBL" id="MBU2758626.1"/>
    </source>
</evidence>
<evidence type="ECO:0000256" key="1">
    <source>
        <dbReference type="ARBA" id="ARBA00010923"/>
    </source>
</evidence>
<keyword evidence="5" id="KW-0378">Hydrolase</keyword>
<dbReference type="Pfam" id="PF01420">
    <property type="entry name" value="Methylase_S"/>
    <property type="match status" value="1"/>
</dbReference>
<name>A0ABS5ZUM1_9PROT</name>
<dbReference type="RefSeq" id="WP_215882437.1">
    <property type="nucleotide sequence ID" value="NZ_JAAOMP010000004.1"/>
</dbReference>
<reference evidence="5 6" key="1">
    <citation type="journal article" date="2021" name="ISME J.">
        <title>Genomic evolution of the class Acidithiobacillia: deep-branching Proteobacteria living in extreme acidic conditions.</title>
        <authorList>
            <person name="Moya-Beltran A."/>
            <person name="Beard S."/>
            <person name="Rojas-Villalobos C."/>
            <person name="Issotta F."/>
            <person name="Gallardo Y."/>
            <person name="Ulloa R."/>
            <person name="Giaveno A."/>
            <person name="Degli Esposti M."/>
            <person name="Johnson D.B."/>
            <person name="Quatrini R."/>
        </authorList>
    </citation>
    <scope>NUCLEOTIDE SEQUENCE [LARGE SCALE GENOMIC DNA]</scope>
    <source>
        <strain evidence="5 6">RW2</strain>
    </source>
</reference>
<dbReference type="InterPro" id="IPR052021">
    <property type="entry name" value="Type-I_RS_S_subunit"/>
</dbReference>
<proteinExistence type="inferred from homology"/>
<organism evidence="5 6">
    <name type="scientific">Acidithiobacillus sulfurivorans</name>
    <dbReference type="NCBI Taxonomy" id="1958756"/>
    <lineage>
        <taxon>Bacteria</taxon>
        <taxon>Pseudomonadati</taxon>
        <taxon>Pseudomonadota</taxon>
        <taxon>Acidithiobacillia</taxon>
        <taxon>Acidithiobacillales</taxon>
        <taxon>Acidithiobacillaceae</taxon>
        <taxon>Acidithiobacillus</taxon>
    </lineage>
</organism>
<sequence length="438" mass="49292">MSSKTKTTATTEAVTPARVPKLRFPEFRGAEGWKLAPLSQLATRTKQKNRDEKITRVLTNSAEFGVMDQRDFFNKEIATQGNLESYFVVELGSYVYNPRISATAPVGPISKNKVGTGVMSPLYTVFKFKDGGNDFYEHYFKTTGWHTYIRQASSTGARHDRMAISSDDFMAMPLPVPTPKEQQKIAECLSSVDELIAAQARKVDALKTHKKGLMQQLFPTEGETQPRLRFPEFQNAGEWVVKPFGEIFPITSSKRVHESDWTPTGVPFYRAREIVALNKREPIQPLFISEELYAAYSKQTGEIRDGHLLVTGVGSIGVPYLVRAGDRFYFKDGNIIWLKNDGKELSGEFLLRLYETDYVQKQLKAMADVGTVATYTIDNAKRTLAAFPRAKVEQHRIASCLSSLDALITLETQKLDALKTHKKGLMQQLFPSPEEVEV</sequence>
<gene>
    <name evidence="5" type="ORF">HAP95_00080</name>
</gene>
<accession>A0ABS5ZUM1</accession>
<dbReference type="GO" id="GO:0004519">
    <property type="term" value="F:endonuclease activity"/>
    <property type="evidence" value="ECO:0007669"/>
    <property type="project" value="UniProtKB-KW"/>
</dbReference>
<keyword evidence="6" id="KW-1185">Reference proteome</keyword>
<dbReference type="EMBL" id="JAAOMP010000004">
    <property type="protein sequence ID" value="MBU2758626.1"/>
    <property type="molecule type" value="Genomic_DNA"/>
</dbReference>
<keyword evidence="3" id="KW-0238">DNA-binding</keyword>
<evidence type="ECO:0000259" key="4">
    <source>
        <dbReference type="Pfam" id="PF01420"/>
    </source>
</evidence>
<dbReference type="SUPFAM" id="SSF116734">
    <property type="entry name" value="DNA methylase specificity domain"/>
    <property type="match status" value="2"/>
</dbReference>
<evidence type="ECO:0000256" key="3">
    <source>
        <dbReference type="ARBA" id="ARBA00023125"/>
    </source>
</evidence>
<keyword evidence="5" id="KW-0540">Nuclease</keyword>
<feature type="domain" description="Type I restriction modification DNA specificity" evidence="4">
    <location>
        <begin position="238"/>
        <end position="419"/>
    </location>
</feature>
<protein>
    <submittedName>
        <fullName evidence="5">Restriction endonuclease subunit S</fullName>
    </submittedName>
</protein>
<dbReference type="InterPro" id="IPR044946">
    <property type="entry name" value="Restrct_endonuc_typeI_TRD_sf"/>
</dbReference>
<dbReference type="Gene3D" id="3.90.220.20">
    <property type="entry name" value="DNA methylase specificity domains"/>
    <property type="match status" value="2"/>
</dbReference>
<dbReference type="Proteomes" id="UP000755654">
    <property type="component" value="Unassembled WGS sequence"/>
</dbReference>
<dbReference type="Gene3D" id="1.10.287.1120">
    <property type="entry name" value="Bipartite methylase S protein"/>
    <property type="match status" value="1"/>
</dbReference>
<evidence type="ECO:0000256" key="2">
    <source>
        <dbReference type="ARBA" id="ARBA00022747"/>
    </source>
</evidence>
<dbReference type="PANTHER" id="PTHR30408:SF12">
    <property type="entry name" value="TYPE I RESTRICTION ENZYME MJAVIII SPECIFICITY SUBUNIT"/>
    <property type="match status" value="1"/>
</dbReference>
<keyword evidence="2" id="KW-0680">Restriction system</keyword>
<dbReference type="InterPro" id="IPR000055">
    <property type="entry name" value="Restrct_endonuc_typeI_TRD"/>
</dbReference>
<comment type="caution">
    <text evidence="5">The sequence shown here is derived from an EMBL/GenBank/DDBJ whole genome shotgun (WGS) entry which is preliminary data.</text>
</comment>
<evidence type="ECO:0000313" key="6">
    <source>
        <dbReference type="Proteomes" id="UP000755654"/>
    </source>
</evidence>
<comment type="similarity">
    <text evidence="1">Belongs to the type-I restriction system S methylase family.</text>
</comment>